<proteinExistence type="predicted"/>
<protein>
    <submittedName>
        <fullName evidence="1">Uncharacterized protein</fullName>
    </submittedName>
</protein>
<dbReference type="Proteomes" id="UP000812287">
    <property type="component" value="Unassembled WGS sequence"/>
</dbReference>
<accession>A0A9P7VLJ4</accession>
<dbReference type="GeneID" id="66102972"/>
<comment type="caution">
    <text evidence="1">The sequence shown here is derived from an EMBL/GenBank/DDBJ whole genome shotgun (WGS) entry which is preliminary data.</text>
</comment>
<name>A0A9P7VLJ4_9AGAR</name>
<keyword evidence="2" id="KW-1185">Reference proteome</keyword>
<dbReference type="AlphaFoldDB" id="A0A9P7VLJ4"/>
<organism evidence="1 2">
    <name type="scientific">Guyanagaster necrorhizus</name>
    <dbReference type="NCBI Taxonomy" id="856835"/>
    <lineage>
        <taxon>Eukaryota</taxon>
        <taxon>Fungi</taxon>
        <taxon>Dikarya</taxon>
        <taxon>Basidiomycota</taxon>
        <taxon>Agaricomycotina</taxon>
        <taxon>Agaricomycetes</taxon>
        <taxon>Agaricomycetidae</taxon>
        <taxon>Agaricales</taxon>
        <taxon>Marasmiineae</taxon>
        <taxon>Physalacriaceae</taxon>
        <taxon>Guyanagaster</taxon>
    </lineage>
</organism>
<evidence type="ECO:0000313" key="1">
    <source>
        <dbReference type="EMBL" id="KAG7442778.1"/>
    </source>
</evidence>
<sequence>MSSFIGTKVQPFSCAPVAHRGPCSQGKLERHASLGEGYQCLGRYASEVNSPSRASAKTTTIEYRLPRIFYHSVTGQHLRTQNFSLRP</sequence>
<evidence type="ECO:0000313" key="2">
    <source>
        <dbReference type="Proteomes" id="UP000812287"/>
    </source>
</evidence>
<gene>
    <name evidence="1" type="ORF">BT62DRAFT_374005</name>
</gene>
<dbReference type="RefSeq" id="XP_043036278.1">
    <property type="nucleotide sequence ID" value="XM_043180676.1"/>
</dbReference>
<reference evidence="1" key="1">
    <citation type="submission" date="2020-11" db="EMBL/GenBank/DDBJ databases">
        <title>Adaptations for nitrogen fixation in a non-lichenized fungal sporocarp promotes dispersal by wood-feeding termites.</title>
        <authorList>
            <consortium name="DOE Joint Genome Institute"/>
            <person name="Koch R.A."/>
            <person name="Yoon G."/>
            <person name="Arayal U."/>
            <person name="Lail K."/>
            <person name="Amirebrahimi M."/>
            <person name="Labutti K."/>
            <person name="Lipzen A."/>
            <person name="Riley R."/>
            <person name="Barry K."/>
            <person name="Henrissat B."/>
            <person name="Grigoriev I.V."/>
            <person name="Herr J.R."/>
            <person name="Aime M.C."/>
        </authorList>
    </citation>
    <scope>NUCLEOTIDE SEQUENCE</scope>
    <source>
        <strain evidence="1">MCA 3950</strain>
    </source>
</reference>
<dbReference type="EMBL" id="MU250549">
    <property type="protein sequence ID" value="KAG7442778.1"/>
    <property type="molecule type" value="Genomic_DNA"/>
</dbReference>